<dbReference type="OrthoDB" id="9798857at2"/>
<name>A0A516GXF7_9PROT</name>
<dbReference type="PROSITE" id="PS50977">
    <property type="entry name" value="HTH_TETR_2"/>
    <property type="match status" value="1"/>
</dbReference>
<dbReference type="PRINTS" id="PR00455">
    <property type="entry name" value="HTHTETR"/>
</dbReference>
<dbReference type="SUPFAM" id="SSF48498">
    <property type="entry name" value="Tetracyclin repressor-like, C-terminal domain"/>
    <property type="match status" value="1"/>
</dbReference>
<dbReference type="RefSeq" id="WP_144067168.1">
    <property type="nucleotide sequence ID" value="NZ_CP041636.1"/>
</dbReference>
<reference evidence="6 7" key="1">
    <citation type="submission" date="2019-07" db="EMBL/GenBank/DDBJ databases">
        <title>Genome sequencing for Ferrovibrio sp. K5.</title>
        <authorList>
            <person name="Park S.-J."/>
        </authorList>
    </citation>
    <scope>NUCLEOTIDE SEQUENCE [LARGE SCALE GENOMIC DNA]</scope>
    <source>
        <strain evidence="6 7">K5</strain>
    </source>
</reference>
<sequence length="194" mass="20782">MRRSAEEKAETRRQIVRAAGRMIRERGLSETCVADVMTETGLTHGGFYRHFESKEALAAAAVDSAFAHMRARLEQITAQAPAGKKLAALIETYLTEAHRDQPQHGCVMASVGMEAQRAGGVVQAAYEDGISKLLALFAAQIEAPTRQQRDDRSQVVLSVMVGGLLLARALRNDPAGSKRALTNARKAALAAAAG</sequence>
<dbReference type="PANTHER" id="PTHR47506">
    <property type="entry name" value="TRANSCRIPTIONAL REGULATORY PROTEIN"/>
    <property type="match status" value="1"/>
</dbReference>
<gene>
    <name evidence="6" type="ORF">FNB15_02315</name>
</gene>
<keyword evidence="3" id="KW-0804">Transcription</keyword>
<keyword evidence="1" id="KW-0805">Transcription regulation</keyword>
<protein>
    <submittedName>
        <fullName evidence="6">TetR/AcrR family transcriptional regulator</fullName>
    </submittedName>
</protein>
<evidence type="ECO:0000256" key="2">
    <source>
        <dbReference type="ARBA" id="ARBA00023125"/>
    </source>
</evidence>
<evidence type="ECO:0000256" key="3">
    <source>
        <dbReference type="ARBA" id="ARBA00023163"/>
    </source>
</evidence>
<evidence type="ECO:0000313" key="6">
    <source>
        <dbReference type="EMBL" id="QDO96187.1"/>
    </source>
</evidence>
<evidence type="ECO:0000256" key="1">
    <source>
        <dbReference type="ARBA" id="ARBA00023015"/>
    </source>
</evidence>
<organism evidence="6 7">
    <name type="scientific">Ferrovibrio terrae</name>
    <dbReference type="NCBI Taxonomy" id="2594003"/>
    <lineage>
        <taxon>Bacteria</taxon>
        <taxon>Pseudomonadati</taxon>
        <taxon>Pseudomonadota</taxon>
        <taxon>Alphaproteobacteria</taxon>
        <taxon>Rhodospirillales</taxon>
        <taxon>Rhodospirillaceae</taxon>
        <taxon>Ferrovibrio</taxon>
    </lineage>
</organism>
<dbReference type="EMBL" id="CP041636">
    <property type="protein sequence ID" value="QDO96187.1"/>
    <property type="molecule type" value="Genomic_DNA"/>
</dbReference>
<accession>A0A516GXF7</accession>
<dbReference type="GO" id="GO:0003677">
    <property type="term" value="F:DNA binding"/>
    <property type="evidence" value="ECO:0007669"/>
    <property type="project" value="UniProtKB-UniRule"/>
</dbReference>
<evidence type="ECO:0000313" key="7">
    <source>
        <dbReference type="Proteomes" id="UP000317496"/>
    </source>
</evidence>
<dbReference type="AlphaFoldDB" id="A0A516GXF7"/>
<keyword evidence="2 4" id="KW-0238">DNA-binding</keyword>
<dbReference type="Gene3D" id="1.10.357.10">
    <property type="entry name" value="Tetracycline Repressor, domain 2"/>
    <property type="match status" value="1"/>
</dbReference>
<evidence type="ECO:0000256" key="4">
    <source>
        <dbReference type="PROSITE-ProRule" id="PRU00335"/>
    </source>
</evidence>
<dbReference type="PANTHER" id="PTHR47506:SF7">
    <property type="entry name" value="TRANSCRIPTIONAL REGULATORY PROTEIN"/>
    <property type="match status" value="1"/>
</dbReference>
<evidence type="ECO:0000259" key="5">
    <source>
        <dbReference type="PROSITE" id="PS50977"/>
    </source>
</evidence>
<feature type="DNA-binding region" description="H-T-H motif" evidence="4">
    <location>
        <begin position="32"/>
        <end position="51"/>
    </location>
</feature>
<keyword evidence="7" id="KW-1185">Reference proteome</keyword>
<dbReference type="Gene3D" id="1.10.10.60">
    <property type="entry name" value="Homeodomain-like"/>
    <property type="match status" value="1"/>
</dbReference>
<dbReference type="InterPro" id="IPR001647">
    <property type="entry name" value="HTH_TetR"/>
</dbReference>
<dbReference type="InterPro" id="IPR009057">
    <property type="entry name" value="Homeodomain-like_sf"/>
</dbReference>
<dbReference type="Proteomes" id="UP000317496">
    <property type="component" value="Chromosome"/>
</dbReference>
<dbReference type="InterPro" id="IPR036271">
    <property type="entry name" value="Tet_transcr_reg_TetR-rel_C_sf"/>
</dbReference>
<dbReference type="KEGG" id="fer:FNB15_02315"/>
<dbReference type="Pfam" id="PF00440">
    <property type="entry name" value="TetR_N"/>
    <property type="match status" value="1"/>
</dbReference>
<dbReference type="SUPFAM" id="SSF46689">
    <property type="entry name" value="Homeodomain-like"/>
    <property type="match status" value="1"/>
</dbReference>
<feature type="domain" description="HTH tetR-type" evidence="5">
    <location>
        <begin position="9"/>
        <end position="69"/>
    </location>
</feature>
<proteinExistence type="predicted"/>